<dbReference type="HOGENOM" id="CLU_063203_1_1_0"/>
<dbReference type="GO" id="GO:0016758">
    <property type="term" value="F:hexosyltransferase activity"/>
    <property type="evidence" value="ECO:0007669"/>
    <property type="project" value="TreeGrafter"/>
</dbReference>
<dbReference type="OrthoDB" id="9771846at2"/>
<dbReference type="InterPro" id="IPR004629">
    <property type="entry name" value="WecG_TagA_CpsF"/>
</dbReference>
<dbReference type="PANTHER" id="PTHR34136">
    <property type="match status" value="1"/>
</dbReference>
<evidence type="ECO:0000313" key="4">
    <source>
        <dbReference type="Proteomes" id="UP000008722"/>
    </source>
</evidence>
<gene>
    <name evidence="3" type="ordered locus">Ocepr_2163</name>
</gene>
<dbReference type="Proteomes" id="UP000008722">
    <property type="component" value="Chromosome"/>
</dbReference>
<keyword evidence="1" id="KW-0328">Glycosyltransferase</keyword>
<name>E4U5D9_OCEP5</name>
<reference evidence="3 4" key="2">
    <citation type="journal article" date="2011" name="Stand. Genomic Sci.">
        <title>Complete genome sequence of Oceanithermus profundus type strain (506).</title>
        <authorList>
            <person name="Pati A."/>
            <person name="Zhang X."/>
            <person name="Lapidus A."/>
            <person name="Nolan M."/>
            <person name="Lucas S."/>
            <person name="Del Rio T.G."/>
            <person name="Tice H."/>
            <person name="Cheng J.F."/>
            <person name="Tapia R."/>
            <person name="Han C."/>
            <person name="Goodwin L."/>
            <person name="Pitluck S."/>
            <person name="Liolios K."/>
            <person name="Pagani I."/>
            <person name="Ivanova N."/>
            <person name="Mavromatis K."/>
            <person name="Chen A."/>
            <person name="Palaniappan K."/>
            <person name="Hauser L."/>
            <person name="Jeffries C.D."/>
            <person name="Brambilla E.M."/>
            <person name="Rohl A."/>
            <person name="Mwirichia R."/>
            <person name="Rohde M."/>
            <person name="Tindall B.J."/>
            <person name="Sikorski J."/>
            <person name="Wirth R."/>
            <person name="Goker M."/>
            <person name="Woyke T."/>
            <person name="Detter J.C."/>
            <person name="Bristow J."/>
            <person name="Eisen J.A."/>
            <person name="Markowitz V."/>
            <person name="Hugenholtz P."/>
            <person name="Kyrpides N.C."/>
            <person name="Klenk H.P."/>
            <person name="Land M."/>
        </authorList>
    </citation>
    <scope>NUCLEOTIDE SEQUENCE [LARGE SCALE GENOMIC DNA]</scope>
    <source>
        <strain evidence="4">DSM 14977 / NBRC 100410 / VKM B-2274 / 506</strain>
    </source>
</reference>
<dbReference type="CDD" id="cd06533">
    <property type="entry name" value="Glyco_transf_WecG_TagA"/>
    <property type="match status" value="1"/>
</dbReference>
<dbReference type="NCBIfam" id="TIGR00696">
    <property type="entry name" value="wecG_tagA_cpsF"/>
    <property type="match status" value="1"/>
</dbReference>
<dbReference type="EMBL" id="CP002361">
    <property type="protein sequence ID" value="ADR37613.1"/>
    <property type="molecule type" value="Genomic_DNA"/>
</dbReference>
<dbReference type="AlphaFoldDB" id="E4U5D9"/>
<dbReference type="KEGG" id="opr:Ocepr_2163"/>
<dbReference type="STRING" id="670487.Ocepr_2163"/>
<evidence type="ECO:0000256" key="2">
    <source>
        <dbReference type="ARBA" id="ARBA00022679"/>
    </source>
</evidence>
<evidence type="ECO:0000313" key="3">
    <source>
        <dbReference type="EMBL" id="ADR37613.1"/>
    </source>
</evidence>
<organism evidence="3 4">
    <name type="scientific">Oceanithermus profundus (strain DSM 14977 / NBRC 100410 / VKM B-2274 / 506)</name>
    <dbReference type="NCBI Taxonomy" id="670487"/>
    <lineage>
        <taxon>Bacteria</taxon>
        <taxon>Thermotogati</taxon>
        <taxon>Deinococcota</taxon>
        <taxon>Deinococci</taxon>
        <taxon>Thermales</taxon>
        <taxon>Thermaceae</taxon>
        <taxon>Oceanithermus</taxon>
    </lineage>
</organism>
<proteinExistence type="predicted"/>
<dbReference type="PANTHER" id="PTHR34136:SF1">
    <property type="entry name" value="UDP-N-ACETYL-D-MANNOSAMINURONIC ACID TRANSFERASE"/>
    <property type="match status" value="1"/>
</dbReference>
<sequence length="258" mass="29858">MKRLGVEVDTSRRKIDLLGVYVDAITQDELFDYVSEVIRRSEKAIVANHNLHSIYLYHKRPRMREFYARAGLVHIDGMPIVYWGRLRGLPLKLEHRLAYIDFVPPLLSLAATKGWRVYYLGGKPGVAERAADGFRGRFPDLIIRTHDGYFDNDSDVIADIRAFGPDLLFVGMGMPRQEEWIVDNLGRLQAHVIMNCGAAFDYFAGEKPTPPRWLSGMGLEWAFRLLTEPRRLARRYLVEPWLMLPIFLRDLRSRRRGG</sequence>
<keyword evidence="4" id="KW-1185">Reference proteome</keyword>
<accession>E4U5D9</accession>
<dbReference type="CAZy" id="GT26">
    <property type="family name" value="Glycosyltransferase Family 26"/>
</dbReference>
<reference evidence="4" key="1">
    <citation type="submission" date="2010-11" db="EMBL/GenBank/DDBJ databases">
        <title>The complete sequence of chromosome of Oceanithermus profundus DSM 14977.</title>
        <authorList>
            <consortium name="US DOE Joint Genome Institute (JGI-PGF)"/>
            <person name="Lucas S."/>
            <person name="Copeland A."/>
            <person name="Lapidus A."/>
            <person name="Bruce D."/>
            <person name="Goodwin L."/>
            <person name="Pitluck S."/>
            <person name="Kyrpides N."/>
            <person name="Mavromatis K."/>
            <person name="Pagani I."/>
            <person name="Ivanova N."/>
            <person name="Zhang X."/>
            <person name="Brettin T."/>
            <person name="Detter J.C."/>
            <person name="Tapia R."/>
            <person name="Han C."/>
            <person name="Land M."/>
            <person name="Hauser L."/>
            <person name="Markowitz V."/>
            <person name="Cheng J.-F."/>
            <person name="Hugenholtz P."/>
            <person name="Woyke T."/>
            <person name="Wu D."/>
            <person name="Tindall B."/>
            <person name="Faehnrich R."/>
            <person name="Brambilla E."/>
            <person name="Klenk H.-P."/>
            <person name="Eisen J.A."/>
        </authorList>
    </citation>
    <scope>NUCLEOTIDE SEQUENCE [LARGE SCALE GENOMIC DNA]</scope>
    <source>
        <strain evidence="4">DSM 14977 / NBRC 100410 / VKM B-2274 / 506</strain>
    </source>
</reference>
<dbReference type="Pfam" id="PF03808">
    <property type="entry name" value="Glyco_tran_WecG"/>
    <property type="match status" value="1"/>
</dbReference>
<keyword evidence="2 3" id="KW-0808">Transferase</keyword>
<dbReference type="eggNOG" id="COG1922">
    <property type="taxonomic scope" value="Bacteria"/>
</dbReference>
<protein>
    <submittedName>
        <fullName evidence="3">Glycosyl transferase, WecB/TagA/CpsF family</fullName>
    </submittedName>
</protein>
<evidence type="ECO:0000256" key="1">
    <source>
        <dbReference type="ARBA" id="ARBA00022676"/>
    </source>
</evidence>